<evidence type="ECO:0000256" key="8">
    <source>
        <dbReference type="ARBA" id="ARBA00022605"/>
    </source>
</evidence>
<evidence type="ECO:0000256" key="2">
    <source>
        <dbReference type="ARBA" id="ARBA00004496"/>
    </source>
</evidence>
<dbReference type="InterPro" id="IPR020621">
    <property type="entry name" value="ATP-PRT_HisG_long"/>
</dbReference>
<dbReference type="Gene3D" id="3.40.190.10">
    <property type="entry name" value="Periplasmic binding protein-like II"/>
    <property type="match status" value="2"/>
</dbReference>
<comment type="function">
    <text evidence="14 15">Catalyzes the condensation of ATP and 5-phosphoribose 1-diphosphate to form N'-(5'-phosphoribosyl)-ATP (PR-ATP). Has a crucial role in the pathway because the rate of histidine biosynthesis seems to be controlled primarily by regulation of HisG enzymatic activity.</text>
</comment>
<dbReference type="InterPro" id="IPR011322">
    <property type="entry name" value="N-reg_PII-like_a/b"/>
</dbReference>
<evidence type="ECO:0000256" key="10">
    <source>
        <dbReference type="ARBA" id="ARBA00022679"/>
    </source>
</evidence>
<comment type="catalytic activity">
    <reaction evidence="1 15">
        <text>1-(5-phospho-beta-D-ribosyl)-ATP + diphosphate = 5-phospho-alpha-D-ribose 1-diphosphate + ATP</text>
        <dbReference type="Rhea" id="RHEA:18473"/>
        <dbReference type="ChEBI" id="CHEBI:30616"/>
        <dbReference type="ChEBI" id="CHEBI:33019"/>
        <dbReference type="ChEBI" id="CHEBI:58017"/>
        <dbReference type="ChEBI" id="CHEBI:73183"/>
        <dbReference type="EC" id="2.4.2.17"/>
    </reaction>
</comment>
<keyword evidence="10 15" id="KW-0808">Transferase</keyword>
<dbReference type="PROSITE" id="PS01316">
    <property type="entry name" value="ATP_P_PHORIBOSYLTR"/>
    <property type="match status" value="1"/>
</dbReference>
<comment type="caution">
    <text evidence="18">The sequence shown here is derived from an EMBL/GenBank/DDBJ whole genome shotgun (WGS) entry which is preliminary data.</text>
</comment>
<dbReference type="Pfam" id="PF08029">
    <property type="entry name" value="HisG_C"/>
    <property type="match status" value="1"/>
</dbReference>
<dbReference type="NCBIfam" id="TIGR03455">
    <property type="entry name" value="HisG_C-term"/>
    <property type="match status" value="1"/>
</dbReference>
<evidence type="ECO:0000256" key="14">
    <source>
        <dbReference type="ARBA" id="ARBA00024861"/>
    </source>
</evidence>
<keyword evidence="8 15" id="KW-0028">Amino-acid biosynthesis</keyword>
<dbReference type="Proteomes" id="UP000316714">
    <property type="component" value="Unassembled WGS sequence"/>
</dbReference>
<dbReference type="AlphaFoldDB" id="A0A5C5VHB0"/>
<comment type="cofactor">
    <cofactor evidence="15">
        <name>Mg(2+)</name>
        <dbReference type="ChEBI" id="CHEBI:18420"/>
    </cofactor>
</comment>
<dbReference type="SUPFAM" id="SSF53850">
    <property type="entry name" value="Periplasmic binding protein-like II"/>
    <property type="match status" value="1"/>
</dbReference>
<evidence type="ECO:0000313" key="18">
    <source>
        <dbReference type="EMBL" id="TWT37299.1"/>
    </source>
</evidence>
<keyword evidence="15" id="KW-0479">Metal-binding</keyword>
<feature type="domain" description="ATP phosphoribosyltransferase catalytic" evidence="16">
    <location>
        <begin position="57"/>
        <end position="214"/>
    </location>
</feature>
<dbReference type="InterPro" id="IPR013115">
    <property type="entry name" value="HisG_C"/>
</dbReference>
<dbReference type="RefSeq" id="WP_146564643.1">
    <property type="nucleotide sequence ID" value="NZ_SIHJ01000001.1"/>
</dbReference>
<dbReference type="InterPro" id="IPR013820">
    <property type="entry name" value="ATP_PRibTrfase_cat"/>
</dbReference>
<dbReference type="GO" id="GO:0005524">
    <property type="term" value="F:ATP binding"/>
    <property type="evidence" value="ECO:0007669"/>
    <property type="project" value="UniProtKB-KW"/>
</dbReference>
<dbReference type="HAMAP" id="MF_00079">
    <property type="entry name" value="HisG_Long"/>
    <property type="match status" value="1"/>
</dbReference>
<evidence type="ECO:0000256" key="5">
    <source>
        <dbReference type="ARBA" id="ARBA00011946"/>
    </source>
</evidence>
<name>A0A5C5VHB0_9BACT</name>
<dbReference type="UniPathway" id="UPA00031">
    <property type="reaction ID" value="UER00006"/>
</dbReference>
<gene>
    <name evidence="15 18" type="primary">hisG</name>
    <name evidence="18" type="ORF">KOR34_22470</name>
</gene>
<reference evidence="18 19" key="1">
    <citation type="submission" date="2019-02" db="EMBL/GenBank/DDBJ databases">
        <title>Deep-cultivation of Planctomycetes and their phenomic and genomic characterization uncovers novel biology.</title>
        <authorList>
            <person name="Wiegand S."/>
            <person name="Jogler M."/>
            <person name="Boedeker C."/>
            <person name="Pinto D."/>
            <person name="Vollmers J."/>
            <person name="Rivas-Marin E."/>
            <person name="Kohn T."/>
            <person name="Peeters S.H."/>
            <person name="Heuer A."/>
            <person name="Rast P."/>
            <person name="Oberbeckmann S."/>
            <person name="Bunk B."/>
            <person name="Jeske O."/>
            <person name="Meyerdierks A."/>
            <person name="Storesund J.E."/>
            <person name="Kallscheuer N."/>
            <person name="Luecker S."/>
            <person name="Lage O.M."/>
            <person name="Pohl T."/>
            <person name="Merkel B.J."/>
            <person name="Hornburger P."/>
            <person name="Mueller R.-W."/>
            <person name="Bruemmer F."/>
            <person name="Labrenz M."/>
            <person name="Spormann A.M."/>
            <person name="Op Den Camp H."/>
            <person name="Overmann J."/>
            <person name="Amann R."/>
            <person name="Jetten M.S.M."/>
            <person name="Mascher T."/>
            <person name="Medema M.H."/>
            <person name="Devos D.P."/>
            <person name="Kaster A.-K."/>
            <person name="Ovreas L."/>
            <person name="Rohde M."/>
            <person name="Galperin M.Y."/>
            <person name="Jogler C."/>
        </authorList>
    </citation>
    <scope>NUCLEOTIDE SEQUENCE [LARGE SCALE GENOMIC DNA]</scope>
    <source>
        <strain evidence="18 19">KOR34</strain>
    </source>
</reference>
<dbReference type="GO" id="GO:0000287">
    <property type="term" value="F:magnesium ion binding"/>
    <property type="evidence" value="ECO:0007669"/>
    <property type="project" value="UniProtKB-UniRule"/>
</dbReference>
<evidence type="ECO:0000256" key="1">
    <source>
        <dbReference type="ARBA" id="ARBA00000915"/>
    </source>
</evidence>
<keyword evidence="7 15" id="KW-0963">Cytoplasm</keyword>
<proteinExistence type="inferred from homology"/>
<dbReference type="PANTHER" id="PTHR21403">
    <property type="entry name" value="ATP PHOSPHORIBOSYLTRANSFERASE ATP-PRTASE"/>
    <property type="match status" value="1"/>
</dbReference>
<comment type="activity regulation">
    <text evidence="15">Feedback inhibited by histidine.</text>
</comment>
<evidence type="ECO:0000313" key="19">
    <source>
        <dbReference type="Proteomes" id="UP000316714"/>
    </source>
</evidence>
<comment type="similarity">
    <text evidence="4 15">Belongs to the ATP phosphoribosyltransferase family. Long subfamily.</text>
</comment>
<evidence type="ECO:0000256" key="6">
    <source>
        <dbReference type="ARBA" id="ARBA00020998"/>
    </source>
</evidence>
<evidence type="ECO:0000256" key="3">
    <source>
        <dbReference type="ARBA" id="ARBA00004667"/>
    </source>
</evidence>
<dbReference type="PANTHER" id="PTHR21403:SF8">
    <property type="entry name" value="ATP PHOSPHORIBOSYLTRANSFERASE"/>
    <property type="match status" value="1"/>
</dbReference>
<dbReference type="Gene3D" id="3.30.70.120">
    <property type="match status" value="1"/>
</dbReference>
<comment type="subcellular location">
    <subcellularLocation>
        <location evidence="2 15">Cytoplasm</location>
    </subcellularLocation>
</comment>
<keyword evidence="11 15" id="KW-0547">Nucleotide-binding</keyword>
<evidence type="ECO:0000256" key="4">
    <source>
        <dbReference type="ARBA" id="ARBA00007955"/>
    </source>
</evidence>
<dbReference type="InterPro" id="IPR001348">
    <property type="entry name" value="ATP_PRibTrfase_HisG"/>
</dbReference>
<keyword evidence="19" id="KW-1185">Reference proteome</keyword>
<dbReference type="GO" id="GO:0003879">
    <property type="term" value="F:ATP phosphoribosyltransferase activity"/>
    <property type="evidence" value="ECO:0007669"/>
    <property type="project" value="UniProtKB-UniRule"/>
</dbReference>
<dbReference type="NCBIfam" id="TIGR00070">
    <property type="entry name" value="hisG"/>
    <property type="match status" value="1"/>
</dbReference>
<evidence type="ECO:0000259" key="17">
    <source>
        <dbReference type="Pfam" id="PF08029"/>
    </source>
</evidence>
<feature type="domain" description="Histidine biosynthesis HisG C-terminal" evidence="17">
    <location>
        <begin position="219"/>
        <end position="291"/>
    </location>
</feature>
<evidence type="ECO:0000259" key="16">
    <source>
        <dbReference type="Pfam" id="PF01634"/>
    </source>
</evidence>
<comment type="pathway">
    <text evidence="3 15">Amino-acid biosynthesis; L-histidine biosynthesis; L-histidine from 5-phospho-alpha-D-ribose 1-diphosphate: step 1/9.</text>
</comment>
<dbReference type="GO" id="GO:0005737">
    <property type="term" value="C:cytoplasm"/>
    <property type="evidence" value="ECO:0007669"/>
    <property type="project" value="UniProtKB-SubCell"/>
</dbReference>
<organism evidence="18 19">
    <name type="scientific">Posidoniimonas corsicana</name>
    <dbReference type="NCBI Taxonomy" id="1938618"/>
    <lineage>
        <taxon>Bacteria</taxon>
        <taxon>Pseudomonadati</taxon>
        <taxon>Planctomycetota</taxon>
        <taxon>Planctomycetia</taxon>
        <taxon>Pirellulales</taxon>
        <taxon>Lacipirellulaceae</taxon>
        <taxon>Posidoniimonas</taxon>
    </lineage>
</organism>
<sequence length="294" mass="31764">MSNILRIGIPSKGRLADLAGDLLKDAGLKFRRQDRALFARVKTISDEQPEIDITFLRTDDIPVLCAEGAIDMGITGSDLVAEARIDGEPVALTERMRLGVGGCRLAICVPANSPVVGPKDLSGDRIATSFPNVTRAYLNQHGATAHIVELTGSVEVMIALGVADAIVDLVETGSTLAANNLRILDEIGKYETVLIQNPNTKHGELCDRITRRLEGVVIARSYSLLEYNIAEKNLAAAERVTPGFSSPTINKLEKSGWYAVRAMVKRGEVIGIMERLEELGAEAILETSISNCRL</sequence>
<evidence type="ECO:0000256" key="13">
    <source>
        <dbReference type="ARBA" id="ARBA00023102"/>
    </source>
</evidence>
<accession>A0A5C5VHB0</accession>
<dbReference type="EMBL" id="SIHJ01000001">
    <property type="protein sequence ID" value="TWT37299.1"/>
    <property type="molecule type" value="Genomic_DNA"/>
</dbReference>
<evidence type="ECO:0000256" key="7">
    <source>
        <dbReference type="ARBA" id="ARBA00022490"/>
    </source>
</evidence>
<keyword evidence="12 15" id="KW-0067">ATP-binding</keyword>
<evidence type="ECO:0000256" key="12">
    <source>
        <dbReference type="ARBA" id="ARBA00022840"/>
    </source>
</evidence>
<evidence type="ECO:0000256" key="15">
    <source>
        <dbReference type="HAMAP-Rule" id="MF_00079"/>
    </source>
</evidence>
<evidence type="ECO:0000256" key="9">
    <source>
        <dbReference type="ARBA" id="ARBA00022676"/>
    </source>
</evidence>
<dbReference type="OrthoDB" id="9801867at2"/>
<dbReference type="InterPro" id="IPR015867">
    <property type="entry name" value="N-reg_PII/ATP_PRibTrfase_C"/>
</dbReference>
<keyword evidence="13 15" id="KW-0368">Histidine biosynthesis</keyword>
<keyword evidence="15" id="KW-0460">Magnesium</keyword>
<dbReference type="GO" id="GO:0000105">
    <property type="term" value="P:L-histidine biosynthetic process"/>
    <property type="evidence" value="ECO:0007669"/>
    <property type="project" value="UniProtKB-UniRule"/>
</dbReference>
<dbReference type="SUPFAM" id="SSF54913">
    <property type="entry name" value="GlnB-like"/>
    <property type="match status" value="1"/>
</dbReference>
<dbReference type="InterPro" id="IPR018198">
    <property type="entry name" value="ATP_PRibTrfase_CS"/>
</dbReference>
<protein>
    <recommendedName>
        <fullName evidence="6 15">ATP phosphoribosyltransferase</fullName>
        <shortName evidence="15">ATP-PRT</shortName>
        <shortName evidence="15">ATP-PRTase</shortName>
        <ecNumber evidence="5 15">2.4.2.17</ecNumber>
    </recommendedName>
</protein>
<dbReference type="EC" id="2.4.2.17" evidence="5 15"/>
<keyword evidence="9 15" id="KW-0328">Glycosyltransferase</keyword>
<dbReference type="FunFam" id="3.40.190.10:FF:000008">
    <property type="entry name" value="ATP phosphoribosyltransferase"/>
    <property type="match status" value="1"/>
</dbReference>
<evidence type="ECO:0000256" key="11">
    <source>
        <dbReference type="ARBA" id="ARBA00022741"/>
    </source>
</evidence>
<dbReference type="Pfam" id="PF01634">
    <property type="entry name" value="HisG"/>
    <property type="match status" value="1"/>
</dbReference>